<gene>
    <name evidence="2" type="ORF">Pla100_47770</name>
</gene>
<organism evidence="2 3">
    <name type="scientific">Neorhodopirellula pilleata</name>
    <dbReference type="NCBI Taxonomy" id="2714738"/>
    <lineage>
        <taxon>Bacteria</taxon>
        <taxon>Pseudomonadati</taxon>
        <taxon>Planctomycetota</taxon>
        <taxon>Planctomycetia</taxon>
        <taxon>Pirellulales</taxon>
        <taxon>Pirellulaceae</taxon>
        <taxon>Neorhodopirellula</taxon>
    </lineage>
</organism>
<keyword evidence="1" id="KW-1133">Transmembrane helix</keyword>
<feature type="transmembrane region" description="Helical" evidence="1">
    <location>
        <begin position="207"/>
        <end position="225"/>
    </location>
</feature>
<sequence length="278" mass="31110">MNAISTHCDHEDWRLLGWIGIWSLAFLVVIASLLKLTSTLDDLTDDSRFVLGFAMGGLAVTWTAAATWAALIHLPSASDPTRQRVRSRIAVAVIGIVEIVYLGWMSRPYSSLFVEAVLSTMVATAGPILVWQWTRRRIHRTEQVVSHRRKIRHLMEMTFIIAIIAAVLNWGCRWPEISTTKLVVIVSNAFVWTFVLSVILGRWWPSAVLAIPILISQLVVSASLVESMGQAGDGQIEQNAGTILGFHFFTFLLLILMRSSNHRWIGSEKKYELSSSPN</sequence>
<dbReference type="EMBL" id="SJPM01000012">
    <property type="protein sequence ID" value="TWT92240.1"/>
    <property type="molecule type" value="Genomic_DNA"/>
</dbReference>
<keyword evidence="1" id="KW-0812">Transmembrane</keyword>
<feature type="transmembrane region" description="Helical" evidence="1">
    <location>
        <begin position="110"/>
        <end position="133"/>
    </location>
</feature>
<evidence type="ECO:0000256" key="1">
    <source>
        <dbReference type="SAM" id="Phobius"/>
    </source>
</evidence>
<name>A0A5C5ZYQ1_9BACT</name>
<feature type="transmembrane region" description="Helical" evidence="1">
    <location>
        <begin position="182"/>
        <end position="200"/>
    </location>
</feature>
<protein>
    <recommendedName>
        <fullName evidence="4">Transmembrane protein</fullName>
    </recommendedName>
</protein>
<feature type="transmembrane region" description="Helical" evidence="1">
    <location>
        <begin position="15"/>
        <end position="37"/>
    </location>
</feature>
<evidence type="ECO:0008006" key="4">
    <source>
        <dbReference type="Google" id="ProtNLM"/>
    </source>
</evidence>
<comment type="caution">
    <text evidence="2">The sequence shown here is derived from an EMBL/GenBank/DDBJ whole genome shotgun (WGS) entry which is preliminary data.</text>
</comment>
<evidence type="ECO:0000313" key="2">
    <source>
        <dbReference type="EMBL" id="TWT92240.1"/>
    </source>
</evidence>
<accession>A0A5C5ZYQ1</accession>
<dbReference type="Proteomes" id="UP000316213">
    <property type="component" value="Unassembled WGS sequence"/>
</dbReference>
<reference evidence="2 3" key="1">
    <citation type="submission" date="2019-02" db="EMBL/GenBank/DDBJ databases">
        <title>Deep-cultivation of Planctomycetes and their phenomic and genomic characterization uncovers novel biology.</title>
        <authorList>
            <person name="Wiegand S."/>
            <person name="Jogler M."/>
            <person name="Boedeker C."/>
            <person name="Pinto D."/>
            <person name="Vollmers J."/>
            <person name="Rivas-Marin E."/>
            <person name="Kohn T."/>
            <person name="Peeters S.H."/>
            <person name="Heuer A."/>
            <person name="Rast P."/>
            <person name="Oberbeckmann S."/>
            <person name="Bunk B."/>
            <person name="Jeske O."/>
            <person name="Meyerdierks A."/>
            <person name="Storesund J.E."/>
            <person name="Kallscheuer N."/>
            <person name="Luecker S."/>
            <person name="Lage O.M."/>
            <person name="Pohl T."/>
            <person name="Merkel B.J."/>
            <person name="Hornburger P."/>
            <person name="Mueller R.-W."/>
            <person name="Bruemmer F."/>
            <person name="Labrenz M."/>
            <person name="Spormann A.M."/>
            <person name="Op Den Camp H."/>
            <person name="Overmann J."/>
            <person name="Amann R."/>
            <person name="Jetten M.S.M."/>
            <person name="Mascher T."/>
            <person name="Medema M.H."/>
            <person name="Devos D.P."/>
            <person name="Kaster A.-K."/>
            <person name="Ovreas L."/>
            <person name="Rohde M."/>
            <person name="Galperin M.Y."/>
            <person name="Jogler C."/>
        </authorList>
    </citation>
    <scope>NUCLEOTIDE SEQUENCE [LARGE SCALE GENOMIC DNA]</scope>
    <source>
        <strain evidence="2 3">Pla100</strain>
    </source>
</reference>
<dbReference type="OrthoDB" id="283388at2"/>
<keyword evidence="1" id="KW-0472">Membrane</keyword>
<feature type="transmembrane region" description="Helical" evidence="1">
    <location>
        <begin position="154"/>
        <end position="170"/>
    </location>
</feature>
<keyword evidence="3" id="KW-1185">Reference proteome</keyword>
<dbReference type="AlphaFoldDB" id="A0A5C5ZYQ1"/>
<proteinExistence type="predicted"/>
<feature type="transmembrane region" description="Helical" evidence="1">
    <location>
        <begin position="240"/>
        <end position="257"/>
    </location>
</feature>
<dbReference type="RefSeq" id="WP_146580561.1">
    <property type="nucleotide sequence ID" value="NZ_SJPM01000012.1"/>
</dbReference>
<feature type="transmembrane region" description="Helical" evidence="1">
    <location>
        <begin position="49"/>
        <end position="73"/>
    </location>
</feature>
<feature type="transmembrane region" description="Helical" evidence="1">
    <location>
        <begin position="85"/>
        <end position="104"/>
    </location>
</feature>
<evidence type="ECO:0000313" key="3">
    <source>
        <dbReference type="Proteomes" id="UP000316213"/>
    </source>
</evidence>